<reference evidence="2" key="2">
    <citation type="submission" date="2012-06" db="EMBL/GenBank/DDBJ databases">
        <title>Annotation of the Genome Sequence of Fusarium oxysporum Fo47.</title>
        <authorList>
            <consortium name="The Broad Institute Genomics Platform"/>
            <person name="Ma L.-J."/>
            <person name="Corby-Kistler H."/>
            <person name="Broz K."/>
            <person name="Gale L.R."/>
            <person name="Jonkers W."/>
            <person name="O'Donnell K."/>
            <person name="Ploetz R."/>
            <person name="Steinberg C."/>
            <person name="Schwartz D.C."/>
            <person name="VanEtten H."/>
            <person name="Zhou S."/>
            <person name="Young S.K."/>
            <person name="Zeng Q."/>
            <person name="Gargeya S."/>
            <person name="Fitzgerald M."/>
            <person name="Abouelleil A."/>
            <person name="Alvarado L."/>
            <person name="Chapman S.B."/>
            <person name="Gainer-Dewar J."/>
            <person name="Goldberg J."/>
            <person name="Griggs A."/>
            <person name="Gujja S."/>
            <person name="Hansen M."/>
            <person name="Howarth C."/>
            <person name="Imamovic A."/>
            <person name="Ireland A."/>
            <person name="Larimer J."/>
            <person name="McCowan C."/>
            <person name="Murphy C."/>
            <person name="Pearson M."/>
            <person name="Poon T.W."/>
            <person name="Priest M."/>
            <person name="Roberts A."/>
            <person name="Saif S."/>
            <person name="Shea T."/>
            <person name="Sykes S."/>
            <person name="Wortman J."/>
            <person name="Nusbaum C."/>
            <person name="Birren B."/>
        </authorList>
    </citation>
    <scope>NUCLEOTIDE SEQUENCE</scope>
    <source>
        <strain evidence="2">Fo47</strain>
    </source>
</reference>
<dbReference type="HOGENOM" id="CLU_1885817_0_0_1"/>
<name>W9KH88_FUSOX</name>
<feature type="region of interest" description="Disordered" evidence="1">
    <location>
        <begin position="90"/>
        <end position="112"/>
    </location>
</feature>
<evidence type="ECO:0000313" key="2">
    <source>
        <dbReference type="EMBL" id="EWZ41335.1"/>
    </source>
</evidence>
<reference evidence="2" key="1">
    <citation type="submission" date="2011-06" db="EMBL/GenBank/DDBJ databases">
        <title>The Genome Sequence of Fusarium oxysporum Fo47.</title>
        <authorList>
            <consortium name="The Broad Institute Genome Sequencing Platform"/>
            <person name="Ma L.-J."/>
            <person name="Gale L.R."/>
            <person name="Schwartz D.C."/>
            <person name="Zhou S."/>
            <person name="Corby-Kistler H."/>
            <person name="Young S.K."/>
            <person name="Zeng Q."/>
            <person name="Gargeya S."/>
            <person name="Fitzgerald M."/>
            <person name="Haas B."/>
            <person name="Abouelleil A."/>
            <person name="Alvarado L."/>
            <person name="Arachchi H.M."/>
            <person name="Berlin A."/>
            <person name="Brown A."/>
            <person name="Chapman S.B."/>
            <person name="Chen Z."/>
            <person name="Dunbar C."/>
            <person name="Freedman E."/>
            <person name="Gearin G."/>
            <person name="Gellesch M."/>
            <person name="Goldberg J."/>
            <person name="Griggs A."/>
            <person name="Gujja S."/>
            <person name="Heiman D."/>
            <person name="Howarth C."/>
            <person name="Larson L."/>
            <person name="Lui A."/>
            <person name="MacDonald P.J.P."/>
            <person name="Mehta T."/>
            <person name="Montmayeur A."/>
            <person name="Murphy C."/>
            <person name="Neiman D."/>
            <person name="Pearson M."/>
            <person name="Priest M."/>
            <person name="Roberts A."/>
            <person name="Saif S."/>
            <person name="Shea T."/>
            <person name="Shenoy N."/>
            <person name="Sisk P."/>
            <person name="Stolte C."/>
            <person name="Sykes S."/>
            <person name="Wortman J."/>
            <person name="Nusbaum C."/>
            <person name="Birren B."/>
        </authorList>
    </citation>
    <scope>NUCLEOTIDE SEQUENCE [LARGE SCALE GENOMIC DNA]</scope>
    <source>
        <strain evidence="2">Fo47</strain>
    </source>
</reference>
<feature type="region of interest" description="Disordered" evidence="1">
    <location>
        <begin position="37"/>
        <end position="67"/>
    </location>
</feature>
<accession>W9KH88</accession>
<sequence>MAFCSGHIPVGVFQWLTGDQRQRRKPLQKYLLGTYAKSSRAPASPSPWDPAPAAQDSRPKTKSALSNWDDCPWCSNLWCWFRCLWSPEASPTTQEFGRSPHRTAQSSAAKRGHDRRFALCPFGALMSPLVPSFGSSN</sequence>
<dbReference type="VEuPathDB" id="FungiDB:FOZG_06665"/>
<dbReference type="AlphaFoldDB" id="W9KH88"/>
<feature type="compositionally biased region" description="Polar residues" evidence="1">
    <location>
        <begin position="90"/>
        <end position="108"/>
    </location>
</feature>
<proteinExistence type="predicted"/>
<dbReference type="EMBL" id="JH717899">
    <property type="protein sequence ID" value="EWZ41335.1"/>
    <property type="molecule type" value="Genomic_DNA"/>
</dbReference>
<organism evidence="2">
    <name type="scientific">Fusarium oxysporum Fo47</name>
    <dbReference type="NCBI Taxonomy" id="660027"/>
    <lineage>
        <taxon>Eukaryota</taxon>
        <taxon>Fungi</taxon>
        <taxon>Dikarya</taxon>
        <taxon>Ascomycota</taxon>
        <taxon>Pezizomycotina</taxon>
        <taxon>Sordariomycetes</taxon>
        <taxon>Hypocreomycetidae</taxon>
        <taxon>Hypocreales</taxon>
        <taxon>Nectriaceae</taxon>
        <taxon>Fusarium</taxon>
        <taxon>Fusarium oxysporum species complex</taxon>
    </lineage>
</organism>
<gene>
    <name evidence="2" type="ORF">FOZG_06665</name>
</gene>
<evidence type="ECO:0000256" key="1">
    <source>
        <dbReference type="SAM" id="MobiDB-lite"/>
    </source>
</evidence>
<dbReference type="Proteomes" id="UP000030766">
    <property type="component" value="Unassembled WGS sequence"/>
</dbReference>
<protein>
    <submittedName>
        <fullName evidence="2">Uncharacterized protein</fullName>
    </submittedName>
</protein>